<proteinExistence type="predicted"/>
<dbReference type="GO" id="GO:0018506">
    <property type="term" value="F:maleylacetate reductase activity"/>
    <property type="evidence" value="ECO:0007669"/>
    <property type="project" value="UniProtKB-EC"/>
</dbReference>
<dbReference type="InterPro" id="IPR056798">
    <property type="entry name" value="ADH_Fe_C"/>
</dbReference>
<dbReference type="PANTHER" id="PTHR11496">
    <property type="entry name" value="ALCOHOL DEHYDROGENASE"/>
    <property type="match status" value="1"/>
</dbReference>
<dbReference type="GO" id="GO:0046872">
    <property type="term" value="F:metal ion binding"/>
    <property type="evidence" value="ECO:0007669"/>
    <property type="project" value="InterPro"/>
</dbReference>
<evidence type="ECO:0000256" key="1">
    <source>
        <dbReference type="ARBA" id="ARBA00023002"/>
    </source>
</evidence>
<dbReference type="CDD" id="cd08192">
    <property type="entry name" value="MAR-like"/>
    <property type="match status" value="1"/>
</dbReference>
<dbReference type="Gene3D" id="1.20.1090.10">
    <property type="entry name" value="Dehydroquinate synthase-like - alpha domain"/>
    <property type="match status" value="1"/>
</dbReference>
<keyword evidence="1 4" id="KW-0560">Oxidoreductase</keyword>
<dbReference type="EC" id="1.3.1.32" evidence="4"/>
<feature type="domain" description="Alcohol dehydrogenase iron-type/glycerol dehydrogenase GldA" evidence="2">
    <location>
        <begin position="12"/>
        <end position="155"/>
    </location>
</feature>
<protein>
    <submittedName>
        <fullName evidence="4">Maleylacetate reductase</fullName>
        <ecNumber evidence="4">1.3.1.32</ecNumber>
    </submittedName>
</protein>
<dbReference type="AlphaFoldDB" id="A0A6J4RAD5"/>
<name>A0A6J4RAD5_9ACTN</name>
<evidence type="ECO:0000259" key="3">
    <source>
        <dbReference type="Pfam" id="PF25137"/>
    </source>
</evidence>
<sequence>MNAGTRKSLQTKRVHFGPGSLSKLGEEAQGFERAFVVTGRTLDEKTDLVRRVEKLLSSKHAGTFVGMSEHTPGSAVEKAAGEAEGADLLVSVGGGSVVDGTKAVAVRLGYPDQVAVPTTLSGAEWAHLVGVTDEAAGRKSGFADERAVPTMVILDAETTLFTPEKLWLSTGIRALDHAVEGFLAKGEHPVEDVMGLEGAKRLIEYLPRSKDEPEDVGLRHELQLASWMAYFGPLNTPMGLSHGLGRRIGASYGVPHGYTSCITLAPTLAVTKDQIPEERLRRLAEALGGEPDASIADLVQRLELPSRLHDVGVPEEDLESIAQDFGDRAGYAREILRRAW</sequence>
<reference evidence="4" key="1">
    <citation type="submission" date="2020-02" db="EMBL/GenBank/DDBJ databases">
        <authorList>
            <person name="Meier V. D."/>
        </authorList>
    </citation>
    <scope>NUCLEOTIDE SEQUENCE</scope>
    <source>
        <strain evidence="4">AVDCRST_MAG37</strain>
    </source>
</reference>
<dbReference type="PANTHER" id="PTHR11496:SF97">
    <property type="entry name" value="ALCOHOL DEHYDROGENASE IRON-TYPE_GLYCEROL DEHYDROGENASE GLDA DOMAIN-CONTAINING PROTEIN"/>
    <property type="match status" value="1"/>
</dbReference>
<feature type="domain" description="Fe-containing alcohol dehydrogenase-like C-terminal" evidence="3">
    <location>
        <begin position="169"/>
        <end position="324"/>
    </location>
</feature>
<accession>A0A6J4RAD5</accession>
<dbReference type="GO" id="GO:0004022">
    <property type="term" value="F:alcohol dehydrogenase (NAD+) activity"/>
    <property type="evidence" value="ECO:0007669"/>
    <property type="project" value="TreeGrafter"/>
</dbReference>
<dbReference type="Gene3D" id="3.40.50.1970">
    <property type="match status" value="1"/>
</dbReference>
<dbReference type="EMBL" id="CADCVD010000188">
    <property type="protein sequence ID" value="CAA9460055.1"/>
    <property type="molecule type" value="Genomic_DNA"/>
</dbReference>
<dbReference type="InterPro" id="IPR039697">
    <property type="entry name" value="Alcohol_dehydrogenase_Fe"/>
</dbReference>
<evidence type="ECO:0000259" key="2">
    <source>
        <dbReference type="Pfam" id="PF00465"/>
    </source>
</evidence>
<dbReference type="Pfam" id="PF00465">
    <property type="entry name" value="Fe-ADH"/>
    <property type="match status" value="1"/>
</dbReference>
<dbReference type="Pfam" id="PF25137">
    <property type="entry name" value="ADH_Fe_C"/>
    <property type="match status" value="1"/>
</dbReference>
<gene>
    <name evidence="4" type="ORF">AVDCRST_MAG37-3628</name>
</gene>
<dbReference type="SUPFAM" id="SSF56796">
    <property type="entry name" value="Dehydroquinate synthase-like"/>
    <property type="match status" value="1"/>
</dbReference>
<organism evidence="4">
    <name type="scientific">uncultured Rubrobacteraceae bacterium</name>
    <dbReference type="NCBI Taxonomy" id="349277"/>
    <lineage>
        <taxon>Bacteria</taxon>
        <taxon>Bacillati</taxon>
        <taxon>Actinomycetota</taxon>
        <taxon>Rubrobacteria</taxon>
        <taxon>Rubrobacterales</taxon>
        <taxon>Rubrobacteraceae</taxon>
        <taxon>environmental samples</taxon>
    </lineage>
</organism>
<dbReference type="InterPro" id="IPR001670">
    <property type="entry name" value="ADH_Fe/GldA"/>
</dbReference>
<evidence type="ECO:0000313" key="4">
    <source>
        <dbReference type="EMBL" id="CAA9460055.1"/>
    </source>
</evidence>